<dbReference type="InterPro" id="IPR011051">
    <property type="entry name" value="RmlC_Cupin_sf"/>
</dbReference>
<dbReference type="Gene3D" id="2.60.120.10">
    <property type="entry name" value="Jelly Rolls"/>
    <property type="match status" value="1"/>
</dbReference>
<dbReference type="EMBL" id="JXTC01000059">
    <property type="protein sequence ID" value="PON93285.1"/>
    <property type="molecule type" value="Genomic_DNA"/>
</dbReference>
<dbReference type="InParanoid" id="A0A2P5F684"/>
<evidence type="ECO:0000256" key="1">
    <source>
        <dbReference type="ARBA" id="ARBA00004271"/>
    </source>
</evidence>
<evidence type="ECO:0000313" key="13">
    <source>
        <dbReference type="Proteomes" id="UP000237000"/>
    </source>
</evidence>
<name>A0A2P5F684_TREOI</name>
<keyword evidence="7 8" id="KW-0464">Manganese</keyword>
<proteinExistence type="inferred from homology"/>
<dbReference type="GO" id="GO:0030145">
    <property type="term" value="F:manganese ion binding"/>
    <property type="evidence" value="ECO:0007669"/>
    <property type="project" value="UniProtKB-UniRule"/>
</dbReference>
<dbReference type="Pfam" id="PF00190">
    <property type="entry name" value="Cupin_1"/>
    <property type="match status" value="1"/>
</dbReference>
<keyword evidence="4 10" id="KW-0964">Secreted</keyword>
<dbReference type="SUPFAM" id="SSF51182">
    <property type="entry name" value="RmlC-like cupins"/>
    <property type="match status" value="1"/>
</dbReference>
<evidence type="ECO:0000256" key="4">
    <source>
        <dbReference type="ARBA" id="ARBA00022525"/>
    </source>
</evidence>
<dbReference type="AlphaFoldDB" id="A0A2P5F684"/>
<protein>
    <recommendedName>
        <fullName evidence="10">Germin-like protein</fullName>
    </recommendedName>
</protein>
<evidence type="ECO:0000256" key="10">
    <source>
        <dbReference type="RuleBase" id="RU366015"/>
    </source>
</evidence>
<dbReference type="InterPro" id="IPR001929">
    <property type="entry name" value="Germin"/>
</dbReference>
<keyword evidence="13" id="KW-1185">Reference proteome</keyword>
<dbReference type="InterPro" id="IPR014710">
    <property type="entry name" value="RmlC-like_jellyroll"/>
</dbReference>
<dbReference type="PANTHER" id="PTHR31238">
    <property type="entry name" value="GERMIN-LIKE PROTEIN SUBFAMILY 3 MEMBER 3"/>
    <property type="match status" value="1"/>
</dbReference>
<comment type="caution">
    <text evidence="12">The sequence shown here is derived from an EMBL/GenBank/DDBJ whole genome shotgun (WGS) entry which is preliminary data.</text>
</comment>
<organism evidence="12 13">
    <name type="scientific">Trema orientale</name>
    <name type="common">Charcoal tree</name>
    <name type="synonym">Celtis orientalis</name>
    <dbReference type="NCBI Taxonomy" id="63057"/>
    <lineage>
        <taxon>Eukaryota</taxon>
        <taxon>Viridiplantae</taxon>
        <taxon>Streptophyta</taxon>
        <taxon>Embryophyta</taxon>
        <taxon>Tracheophyta</taxon>
        <taxon>Spermatophyta</taxon>
        <taxon>Magnoliopsida</taxon>
        <taxon>eudicotyledons</taxon>
        <taxon>Gunneridae</taxon>
        <taxon>Pentapetalae</taxon>
        <taxon>rosids</taxon>
        <taxon>fabids</taxon>
        <taxon>Rosales</taxon>
        <taxon>Cannabaceae</taxon>
        <taxon>Trema</taxon>
    </lineage>
</organism>
<keyword evidence="3 10" id="KW-0052">Apoplast</keyword>
<keyword evidence="6" id="KW-0325">Glycoprotein</keyword>
<feature type="domain" description="Cupin type-1" evidence="11">
    <location>
        <begin position="4"/>
        <end position="115"/>
    </location>
</feature>
<dbReference type="PRINTS" id="PR00325">
    <property type="entry name" value="GERMIN"/>
</dbReference>
<feature type="binding site" evidence="8">
    <location>
        <position position="28"/>
    </location>
    <ligand>
        <name>oxalate</name>
        <dbReference type="ChEBI" id="CHEBI:30623"/>
    </ligand>
</feature>
<sequence>MSRHFLDSKISMNRGALSPGGLAPPHSHPRATESGMVIKGKLLVGFVTTDNVLYSKILTTGQMFVFPRGLVHFLLNVGEEKALTFTAFNGHLPGAVLHSTTLFATSYNTPNSKSSVD</sequence>
<feature type="binding site" evidence="8">
    <location>
        <position position="13"/>
    </location>
    <ligand>
        <name>oxalate</name>
        <dbReference type="ChEBI" id="CHEBI:30623"/>
    </ligand>
</feature>
<dbReference type="GO" id="GO:0048046">
    <property type="term" value="C:apoplast"/>
    <property type="evidence" value="ECO:0007669"/>
    <property type="project" value="UniProtKB-SubCell"/>
</dbReference>
<dbReference type="Proteomes" id="UP000237000">
    <property type="component" value="Unassembled WGS sequence"/>
</dbReference>
<evidence type="ECO:0000256" key="2">
    <source>
        <dbReference type="ARBA" id="ARBA00007456"/>
    </source>
</evidence>
<feature type="binding site" evidence="8">
    <location>
        <position position="33"/>
    </location>
    <ligand>
        <name>oxalate</name>
        <dbReference type="ChEBI" id="CHEBI:30623"/>
    </ligand>
</feature>
<evidence type="ECO:0000259" key="11">
    <source>
        <dbReference type="SMART" id="SM00835"/>
    </source>
</evidence>
<comment type="similarity">
    <text evidence="2 10">Belongs to the germin family.</text>
</comment>
<keyword evidence="5 8" id="KW-0479">Metal-binding</keyword>
<dbReference type="SMART" id="SM00835">
    <property type="entry name" value="Cupin_1"/>
    <property type="match status" value="1"/>
</dbReference>
<feature type="binding site" evidence="9">
    <location>
        <position position="28"/>
    </location>
    <ligand>
        <name>Mn(2+)</name>
        <dbReference type="ChEBI" id="CHEBI:29035"/>
    </ligand>
</feature>
<evidence type="ECO:0000256" key="7">
    <source>
        <dbReference type="ARBA" id="ARBA00023211"/>
    </source>
</evidence>
<dbReference type="CDD" id="cd02241">
    <property type="entry name" value="cupin_OxOx"/>
    <property type="match status" value="1"/>
</dbReference>
<evidence type="ECO:0000256" key="6">
    <source>
        <dbReference type="ARBA" id="ARBA00023180"/>
    </source>
</evidence>
<evidence type="ECO:0000256" key="3">
    <source>
        <dbReference type="ARBA" id="ARBA00022523"/>
    </source>
</evidence>
<comment type="subcellular location">
    <subcellularLocation>
        <location evidence="1 10">Secreted</location>
        <location evidence="1 10">Extracellular space</location>
        <location evidence="1 10">Apoplast</location>
    </subcellularLocation>
</comment>
<reference evidence="13" key="1">
    <citation type="submission" date="2016-06" db="EMBL/GenBank/DDBJ databases">
        <title>Parallel loss of symbiosis genes in relatives of nitrogen-fixing non-legume Parasponia.</title>
        <authorList>
            <person name="Van Velzen R."/>
            <person name="Holmer R."/>
            <person name="Bu F."/>
            <person name="Rutten L."/>
            <person name="Van Zeijl A."/>
            <person name="Liu W."/>
            <person name="Santuari L."/>
            <person name="Cao Q."/>
            <person name="Sharma T."/>
            <person name="Shen D."/>
            <person name="Roswanjaya Y."/>
            <person name="Wardhani T."/>
            <person name="Kalhor M.S."/>
            <person name="Jansen J."/>
            <person name="Van den Hoogen J."/>
            <person name="Gungor B."/>
            <person name="Hartog M."/>
            <person name="Hontelez J."/>
            <person name="Verver J."/>
            <person name="Yang W.-C."/>
            <person name="Schijlen E."/>
            <person name="Repin R."/>
            <person name="Schilthuizen M."/>
            <person name="Schranz E."/>
            <person name="Heidstra R."/>
            <person name="Miyata K."/>
            <person name="Fedorova E."/>
            <person name="Kohlen W."/>
            <person name="Bisseling T."/>
            <person name="Smit S."/>
            <person name="Geurts R."/>
        </authorList>
    </citation>
    <scope>NUCLEOTIDE SEQUENCE [LARGE SCALE GENOMIC DNA]</scope>
    <source>
        <strain evidence="13">cv. RG33-2</strain>
    </source>
</reference>
<evidence type="ECO:0000313" key="12">
    <source>
        <dbReference type="EMBL" id="PON93285.1"/>
    </source>
</evidence>
<evidence type="ECO:0000256" key="5">
    <source>
        <dbReference type="ARBA" id="ARBA00022723"/>
    </source>
</evidence>
<feature type="binding site" evidence="9">
    <location>
        <position position="26"/>
    </location>
    <ligand>
        <name>Mn(2+)</name>
        <dbReference type="ChEBI" id="CHEBI:29035"/>
    </ligand>
</feature>
<accession>A0A2P5F684</accession>
<feature type="binding site" evidence="9">
    <location>
        <position position="72"/>
    </location>
    <ligand>
        <name>Mn(2+)</name>
        <dbReference type="ChEBI" id="CHEBI:29035"/>
    </ligand>
</feature>
<dbReference type="InterPro" id="IPR006045">
    <property type="entry name" value="Cupin_1"/>
</dbReference>
<evidence type="ECO:0000256" key="8">
    <source>
        <dbReference type="PIRSR" id="PIRSR601929-1"/>
    </source>
</evidence>
<gene>
    <name evidence="12" type="ORF">TorRG33x02_108560</name>
</gene>
<dbReference type="OrthoDB" id="1717022at2759"/>
<feature type="binding site" evidence="9">
    <location>
        <position position="33"/>
    </location>
    <ligand>
        <name>Mn(2+)</name>
        <dbReference type="ChEBI" id="CHEBI:29035"/>
    </ligand>
</feature>
<evidence type="ECO:0000256" key="9">
    <source>
        <dbReference type="PIRSR" id="PIRSR601929-2"/>
    </source>
</evidence>